<dbReference type="EMBL" id="CAXLJM020000022">
    <property type="protein sequence ID" value="CAL8088563.1"/>
    <property type="molecule type" value="Genomic_DNA"/>
</dbReference>
<keyword evidence="3" id="KW-1185">Reference proteome</keyword>
<proteinExistence type="predicted"/>
<reference evidence="2 3" key="1">
    <citation type="submission" date="2024-08" db="EMBL/GenBank/DDBJ databases">
        <authorList>
            <person name="Cucini C."/>
            <person name="Frati F."/>
        </authorList>
    </citation>
    <scope>NUCLEOTIDE SEQUENCE [LARGE SCALE GENOMIC DNA]</scope>
</reference>
<protein>
    <submittedName>
        <fullName evidence="2">Uncharacterized protein</fullName>
    </submittedName>
</protein>
<accession>A0ABP1Q437</accession>
<name>A0ABP1Q437_9HEXA</name>
<organism evidence="2 3">
    <name type="scientific">Orchesella dallaii</name>
    <dbReference type="NCBI Taxonomy" id="48710"/>
    <lineage>
        <taxon>Eukaryota</taxon>
        <taxon>Metazoa</taxon>
        <taxon>Ecdysozoa</taxon>
        <taxon>Arthropoda</taxon>
        <taxon>Hexapoda</taxon>
        <taxon>Collembola</taxon>
        <taxon>Entomobryomorpha</taxon>
        <taxon>Entomobryoidea</taxon>
        <taxon>Orchesellidae</taxon>
        <taxon>Orchesellinae</taxon>
        <taxon>Orchesella</taxon>
    </lineage>
</organism>
<feature type="region of interest" description="Disordered" evidence="1">
    <location>
        <begin position="19"/>
        <end position="68"/>
    </location>
</feature>
<evidence type="ECO:0000313" key="2">
    <source>
        <dbReference type="EMBL" id="CAL8088563.1"/>
    </source>
</evidence>
<sequence length="158" mass="17208">MELTSRPLIAQVAVADASTSSRSMPVVKANSAKGRIHRPWREKRTLKGKKAQNINPAKSLGKQKRFSTRKPAGAVALAPTNRVAADCDDPNDITFAPPTVAPKGLHWNEKIAPTKQKCMLCHRVGHHRNESARFAIETGTSGTKVPYLLPTLAPADRK</sequence>
<evidence type="ECO:0000256" key="1">
    <source>
        <dbReference type="SAM" id="MobiDB-lite"/>
    </source>
</evidence>
<gene>
    <name evidence="2" type="ORF">ODALV1_LOCUS7098</name>
</gene>
<dbReference type="Proteomes" id="UP001642540">
    <property type="component" value="Unassembled WGS sequence"/>
</dbReference>
<feature type="compositionally biased region" description="Basic residues" evidence="1">
    <location>
        <begin position="34"/>
        <end position="50"/>
    </location>
</feature>
<evidence type="ECO:0000313" key="3">
    <source>
        <dbReference type="Proteomes" id="UP001642540"/>
    </source>
</evidence>
<comment type="caution">
    <text evidence="2">The sequence shown here is derived from an EMBL/GenBank/DDBJ whole genome shotgun (WGS) entry which is preliminary data.</text>
</comment>